<dbReference type="PANTHER" id="PTHR39165">
    <property type="entry name" value="IG HYPOTHETICAL 17883"/>
    <property type="match status" value="1"/>
</dbReference>
<reference evidence="3" key="1">
    <citation type="submission" date="2017-04" db="EMBL/GenBank/DDBJ databases">
        <authorList>
            <person name="Varghese N."/>
            <person name="Submissions S."/>
        </authorList>
    </citation>
    <scope>NUCLEOTIDE SEQUENCE [LARGE SCALE GENOMIC DNA]</scope>
    <source>
        <strain evidence="3">NIO-1021</strain>
    </source>
</reference>
<evidence type="ECO:0008006" key="4">
    <source>
        <dbReference type="Google" id="ProtNLM"/>
    </source>
</evidence>
<sequence>MGLRSHRCRRVLCMGCAVDDDPRARRVPPRRAVRQRPCPYDEGVTADIIATIATAVLIVIGCVGIVVPVLPGSITALIGLIIWAFVVRAPEGWVVLALGGTLLLAGMSASLVLTGSKLKRRAIPNRTLLFGVVGAVIGMFVIPVVGLFIGFVVGLLLSETVRNRDFNTALSTSWVAAKAMGVGILVELSCALLASLTFIIGAIVYFVTVN</sequence>
<dbReference type="Proteomes" id="UP000192929">
    <property type="component" value="Unassembled WGS sequence"/>
</dbReference>
<accession>A0A1X7CQ54</accession>
<evidence type="ECO:0000256" key="1">
    <source>
        <dbReference type="SAM" id="Phobius"/>
    </source>
</evidence>
<feature type="transmembrane region" description="Helical" evidence="1">
    <location>
        <begin position="127"/>
        <end position="157"/>
    </location>
</feature>
<dbReference type="PANTHER" id="PTHR39165:SF1">
    <property type="entry name" value="DUF456 DOMAIN-CONTAINING PROTEIN"/>
    <property type="match status" value="1"/>
</dbReference>
<keyword evidence="3" id="KW-1185">Reference proteome</keyword>
<keyword evidence="1" id="KW-0472">Membrane</keyword>
<keyword evidence="1" id="KW-0812">Transmembrane</keyword>
<name>A0A1X7CQ54_9MICC</name>
<keyword evidence="1" id="KW-1133">Transmembrane helix</keyword>
<dbReference type="EMBL" id="FXAC01000005">
    <property type="protein sequence ID" value="SMF00950.1"/>
    <property type="molecule type" value="Genomic_DNA"/>
</dbReference>
<evidence type="ECO:0000313" key="2">
    <source>
        <dbReference type="EMBL" id="SMF00950.1"/>
    </source>
</evidence>
<gene>
    <name evidence="2" type="ORF">SAMN06296028_10548</name>
</gene>
<organism evidence="2 3">
    <name type="scientific">Kocuria marina subsp. indica</name>
    <dbReference type="NCBI Taxonomy" id="1049583"/>
    <lineage>
        <taxon>Bacteria</taxon>
        <taxon>Bacillati</taxon>
        <taxon>Actinomycetota</taxon>
        <taxon>Actinomycetes</taxon>
        <taxon>Micrococcales</taxon>
        <taxon>Micrococcaceae</taxon>
        <taxon>Kocuria</taxon>
    </lineage>
</organism>
<dbReference type="Pfam" id="PF04306">
    <property type="entry name" value="DUF456"/>
    <property type="match status" value="1"/>
</dbReference>
<protein>
    <recommendedName>
        <fullName evidence="4">DUF456 domain-containing protein</fullName>
    </recommendedName>
</protein>
<feature type="transmembrane region" description="Helical" evidence="1">
    <location>
        <begin position="92"/>
        <end position="115"/>
    </location>
</feature>
<dbReference type="AlphaFoldDB" id="A0A1X7CQ54"/>
<feature type="transmembrane region" description="Helical" evidence="1">
    <location>
        <begin position="177"/>
        <end position="207"/>
    </location>
</feature>
<dbReference type="InterPro" id="IPR007403">
    <property type="entry name" value="DUF456"/>
</dbReference>
<feature type="transmembrane region" description="Helical" evidence="1">
    <location>
        <begin position="55"/>
        <end position="86"/>
    </location>
</feature>
<evidence type="ECO:0000313" key="3">
    <source>
        <dbReference type="Proteomes" id="UP000192929"/>
    </source>
</evidence>
<proteinExistence type="predicted"/>